<dbReference type="Proteomes" id="UP000562124">
    <property type="component" value="Unassembled WGS sequence"/>
</dbReference>
<gene>
    <name evidence="1" type="ORF">HIR71_11405</name>
</gene>
<comment type="caution">
    <text evidence="1">The sequence shown here is derived from an EMBL/GenBank/DDBJ whole genome shotgun (WGS) entry which is preliminary data.</text>
</comment>
<name>A0A7Y0LZ76_CELFI</name>
<reference evidence="1 2" key="1">
    <citation type="submission" date="2020-04" db="EMBL/GenBank/DDBJ databases">
        <title>Sequencing and Assembly of C. fimi.</title>
        <authorList>
            <person name="Ramsey A.R."/>
        </authorList>
    </citation>
    <scope>NUCLEOTIDE SEQUENCE [LARGE SCALE GENOMIC DNA]</scope>
    <source>
        <strain evidence="1 2">SB</strain>
    </source>
</reference>
<evidence type="ECO:0000313" key="2">
    <source>
        <dbReference type="Proteomes" id="UP000562124"/>
    </source>
</evidence>
<evidence type="ECO:0000313" key="1">
    <source>
        <dbReference type="EMBL" id="NMR20815.1"/>
    </source>
</evidence>
<organism evidence="1 2">
    <name type="scientific">Cellulomonas fimi</name>
    <dbReference type="NCBI Taxonomy" id="1708"/>
    <lineage>
        <taxon>Bacteria</taxon>
        <taxon>Bacillati</taxon>
        <taxon>Actinomycetota</taxon>
        <taxon>Actinomycetes</taxon>
        <taxon>Micrococcales</taxon>
        <taxon>Cellulomonadaceae</taxon>
        <taxon>Cellulomonas</taxon>
    </lineage>
</organism>
<sequence>MLLRRIARPMLASWFVTEGIDAARAPGSHVDLVRPTVDAVLGRVTSVPRPTDGQLRTIVQVHGVLTALAGMALAVGRAPRTAALVLAGLTVPLAVANLPLGHPTPEQKKARKERFVRALAFTGAAVIAGVDLEGRPGLSWRVAKARERVATRSGAALTGAAGHAKGAAAHAKGVVTHR</sequence>
<accession>A0A7Y0LZ76</accession>
<dbReference type="AlphaFoldDB" id="A0A7Y0LZ76"/>
<proteinExistence type="predicted"/>
<dbReference type="EMBL" id="JABCJJ010000017">
    <property type="protein sequence ID" value="NMR20815.1"/>
    <property type="molecule type" value="Genomic_DNA"/>
</dbReference>
<dbReference type="RefSeq" id="WP_169325188.1">
    <property type="nucleotide sequence ID" value="NZ_JABCJJ010000017.1"/>
</dbReference>
<keyword evidence="2" id="KW-1185">Reference proteome</keyword>
<protein>
    <submittedName>
        <fullName evidence="1">DoxX family membrane protein</fullName>
    </submittedName>
</protein>